<evidence type="ECO:0000313" key="2">
    <source>
        <dbReference type="EMBL" id="MDO6415530.1"/>
    </source>
</evidence>
<evidence type="ECO:0000256" key="1">
    <source>
        <dbReference type="SAM" id="SignalP"/>
    </source>
</evidence>
<feature type="chain" id="PRO_5047296304" evidence="1">
    <location>
        <begin position="28"/>
        <end position="252"/>
    </location>
</feature>
<organism evidence="2 3">
    <name type="scientific">Sphingomonas natans</name>
    <dbReference type="NCBI Taxonomy" id="3063330"/>
    <lineage>
        <taxon>Bacteria</taxon>
        <taxon>Pseudomonadati</taxon>
        <taxon>Pseudomonadota</taxon>
        <taxon>Alphaproteobacteria</taxon>
        <taxon>Sphingomonadales</taxon>
        <taxon>Sphingomonadaceae</taxon>
        <taxon>Sphingomonas</taxon>
    </lineage>
</organism>
<feature type="signal peptide" evidence="1">
    <location>
        <begin position="1"/>
        <end position="27"/>
    </location>
</feature>
<evidence type="ECO:0000313" key="3">
    <source>
        <dbReference type="Proteomes" id="UP001169764"/>
    </source>
</evidence>
<dbReference type="Proteomes" id="UP001169764">
    <property type="component" value="Unassembled WGS sequence"/>
</dbReference>
<proteinExistence type="predicted"/>
<keyword evidence="3" id="KW-1185">Reference proteome</keyword>
<gene>
    <name evidence="2" type="ORF">Q4F19_14155</name>
</gene>
<protein>
    <submittedName>
        <fullName evidence="2">Uncharacterized protein</fullName>
    </submittedName>
</protein>
<reference evidence="2" key="1">
    <citation type="submission" date="2023-07" db="EMBL/GenBank/DDBJ databases">
        <authorList>
            <person name="Kim M."/>
        </authorList>
    </citation>
    <scope>NUCLEOTIDE SEQUENCE</scope>
    <source>
        <strain evidence="2">BIUV-7</strain>
    </source>
</reference>
<keyword evidence="1" id="KW-0732">Signal</keyword>
<comment type="caution">
    <text evidence="2">The sequence shown here is derived from an EMBL/GenBank/DDBJ whole genome shotgun (WGS) entry which is preliminary data.</text>
</comment>
<sequence>MHSTNLRAPHFAAVALLAAAIAAPLSAATLVVRSAGPSAGAYPPGKVLQPTAKLALKANDLVTLLDEHGTRTLRGPGSFTATATAAADADGGNTAIAALVSQRGDRRVRIGAVRGVESDTGRPPNIWFVDASRAGTVCVANPAAANLWRPGSEAPAKTMIASVTGASKATVDWSPGQAVQAWPSALPIAEGARYRLTTGTAAPVEIRMTLSGEPKPDVQGMASALIAKGCTAQLDQLVETTAAATKASGGAN</sequence>
<name>A0ABT8YD33_9SPHN</name>
<dbReference type="EMBL" id="JAUOTP010000006">
    <property type="protein sequence ID" value="MDO6415530.1"/>
    <property type="molecule type" value="Genomic_DNA"/>
</dbReference>
<accession>A0ABT8YD33</accession>